<dbReference type="Proteomes" id="UP000247591">
    <property type="component" value="Unassembled WGS sequence"/>
</dbReference>
<protein>
    <submittedName>
        <fullName evidence="1">Uncharacterized protein</fullName>
    </submittedName>
</protein>
<dbReference type="RefSeq" id="WP_146240499.1">
    <property type="nucleotide sequence ID" value="NZ_QJSP01000014.1"/>
</dbReference>
<gene>
    <name evidence="1" type="ORF">DFR67_11456</name>
</gene>
<dbReference type="OrthoDB" id="5146786at2"/>
<dbReference type="Pfam" id="PF19686">
    <property type="entry name" value="DUF6188"/>
    <property type="match status" value="1"/>
</dbReference>
<dbReference type="EMBL" id="QJSP01000014">
    <property type="protein sequence ID" value="PYE13960.1"/>
    <property type="molecule type" value="Genomic_DNA"/>
</dbReference>
<reference evidence="1 2" key="1">
    <citation type="submission" date="2018-06" db="EMBL/GenBank/DDBJ databases">
        <title>Genomic Encyclopedia of Type Strains, Phase IV (KMG-IV): sequencing the most valuable type-strain genomes for metagenomic binning, comparative biology and taxonomic classification.</title>
        <authorList>
            <person name="Goeker M."/>
        </authorList>
    </citation>
    <scope>NUCLEOTIDE SEQUENCE [LARGE SCALE GENOMIC DNA]</scope>
    <source>
        <strain evidence="1 2">DSM 45521</strain>
    </source>
</reference>
<comment type="caution">
    <text evidence="1">The sequence shown here is derived from an EMBL/GenBank/DDBJ whole genome shotgun (WGS) entry which is preliminary data.</text>
</comment>
<proteinExistence type="predicted"/>
<accession>A0A318RDQ2</accession>
<dbReference type="AlphaFoldDB" id="A0A318RDQ2"/>
<sequence>MQLWIQGHFVERLTFDDNLTLFFNGHHELVLWAPFSLTSPPVGGRGIDHDDIDPAQVIPEQRPIFTMLGHRCDVAECDDHGAVHLEFGDGSSIDLPTDPDRPSWELFAKRRGYATCERTDEVRIIEHHHASS</sequence>
<dbReference type="InterPro" id="IPR046179">
    <property type="entry name" value="DUF6188"/>
</dbReference>
<name>A0A318RDQ2_WILLI</name>
<evidence type="ECO:0000313" key="1">
    <source>
        <dbReference type="EMBL" id="PYE13960.1"/>
    </source>
</evidence>
<organism evidence="1 2">
    <name type="scientific">Williamsia limnetica</name>
    <dbReference type="NCBI Taxonomy" id="882452"/>
    <lineage>
        <taxon>Bacteria</taxon>
        <taxon>Bacillati</taxon>
        <taxon>Actinomycetota</taxon>
        <taxon>Actinomycetes</taxon>
        <taxon>Mycobacteriales</taxon>
        <taxon>Nocardiaceae</taxon>
        <taxon>Williamsia</taxon>
    </lineage>
</organism>
<evidence type="ECO:0000313" key="2">
    <source>
        <dbReference type="Proteomes" id="UP000247591"/>
    </source>
</evidence>
<keyword evidence="2" id="KW-1185">Reference proteome</keyword>